<protein>
    <submittedName>
        <fullName evidence="1">Uncharacterized protein</fullName>
    </submittedName>
</protein>
<sequence>MIECLSCQSQFTNCIRCDMNNCSICNYGYQYCGYNRKCMEVIMDPKLLTCAEGCDNCIYTLSCEKCSEGYHEVVYQQAGVYRYVKCKKSCTTINRCLDCDKNNICTSCKHPYYLDRENNQCR</sequence>
<organism evidence="1 2">
    <name type="scientific">Ichthyophthirius multifiliis</name>
    <name type="common">White spot disease agent</name>
    <name type="synonym">Ich</name>
    <dbReference type="NCBI Taxonomy" id="5932"/>
    <lineage>
        <taxon>Eukaryota</taxon>
        <taxon>Sar</taxon>
        <taxon>Alveolata</taxon>
        <taxon>Ciliophora</taxon>
        <taxon>Intramacronucleata</taxon>
        <taxon>Oligohymenophorea</taxon>
        <taxon>Hymenostomatida</taxon>
        <taxon>Ophryoglenina</taxon>
        <taxon>Ichthyophthirius</taxon>
    </lineage>
</organism>
<name>G0R6N0_ICHMU</name>
<dbReference type="AlphaFoldDB" id="G0R6N0"/>
<dbReference type="SUPFAM" id="SSF57184">
    <property type="entry name" value="Growth factor receptor domain"/>
    <property type="match status" value="1"/>
</dbReference>
<reference evidence="1 2" key="1">
    <citation type="submission" date="2011-07" db="EMBL/GenBank/DDBJ databases">
        <authorList>
            <person name="Coyne R."/>
            <person name="Brami D."/>
            <person name="Johnson J."/>
            <person name="Hostetler J."/>
            <person name="Hannick L."/>
            <person name="Clark T."/>
            <person name="Cassidy-Hanley D."/>
            <person name="Inman J."/>
        </authorList>
    </citation>
    <scope>NUCLEOTIDE SEQUENCE [LARGE SCALE GENOMIC DNA]</scope>
    <source>
        <strain evidence="1 2">G5</strain>
    </source>
</reference>
<accession>G0R6N0</accession>
<dbReference type="GeneID" id="14902927"/>
<proteinExistence type="predicted"/>
<dbReference type="InterPro" id="IPR009030">
    <property type="entry name" value="Growth_fac_rcpt_cys_sf"/>
</dbReference>
<dbReference type="RefSeq" id="XP_004023759.1">
    <property type="nucleotide sequence ID" value="XM_004023710.1"/>
</dbReference>
<keyword evidence="2" id="KW-1185">Reference proteome</keyword>
<evidence type="ECO:0000313" key="2">
    <source>
        <dbReference type="Proteomes" id="UP000008983"/>
    </source>
</evidence>
<evidence type="ECO:0000313" key="1">
    <source>
        <dbReference type="EMBL" id="EGR26875.1"/>
    </source>
</evidence>
<dbReference type="Proteomes" id="UP000008983">
    <property type="component" value="Unassembled WGS sequence"/>
</dbReference>
<gene>
    <name evidence="1" type="ORF">IMG5_206380</name>
</gene>
<dbReference type="EMBL" id="GL984409">
    <property type="protein sequence ID" value="EGR26875.1"/>
    <property type="molecule type" value="Genomic_DNA"/>
</dbReference>
<dbReference type="InParanoid" id="G0R6N0"/>
<dbReference type="OrthoDB" id="25879at2759"/>